<organism evidence="1 2">
    <name type="scientific">Rhipicephalus sanguineus</name>
    <name type="common">Brown dog tick</name>
    <name type="synonym">Ixodes sanguineus</name>
    <dbReference type="NCBI Taxonomy" id="34632"/>
    <lineage>
        <taxon>Eukaryota</taxon>
        <taxon>Metazoa</taxon>
        <taxon>Ecdysozoa</taxon>
        <taxon>Arthropoda</taxon>
        <taxon>Chelicerata</taxon>
        <taxon>Arachnida</taxon>
        <taxon>Acari</taxon>
        <taxon>Parasitiformes</taxon>
        <taxon>Ixodida</taxon>
        <taxon>Ixodoidea</taxon>
        <taxon>Ixodidae</taxon>
        <taxon>Rhipicephalinae</taxon>
        <taxon>Rhipicephalus</taxon>
        <taxon>Rhipicephalus</taxon>
    </lineage>
</organism>
<dbReference type="AlphaFoldDB" id="A0A9D4Q5C9"/>
<reference evidence="1" key="2">
    <citation type="submission" date="2021-09" db="EMBL/GenBank/DDBJ databases">
        <authorList>
            <person name="Jia N."/>
            <person name="Wang J."/>
            <person name="Shi W."/>
            <person name="Du L."/>
            <person name="Sun Y."/>
            <person name="Zhan W."/>
            <person name="Jiang J."/>
            <person name="Wang Q."/>
            <person name="Zhang B."/>
            <person name="Ji P."/>
            <person name="Sakyi L.B."/>
            <person name="Cui X."/>
            <person name="Yuan T."/>
            <person name="Jiang B."/>
            <person name="Yang W."/>
            <person name="Lam T.T.-Y."/>
            <person name="Chang Q."/>
            <person name="Ding S."/>
            <person name="Wang X."/>
            <person name="Zhu J."/>
            <person name="Ruan X."/>
            <person name="Zhao L."/>
            <person name="Wei J."/>
            <person name="Que T."/>
            <person name="Du C."/>
            <person name="Cheng J."/>
            <person name="Dai P."/>
            <person name="Han X."/>
            <person name="Huang E."/>
            <person name="Gao Y."/>
            <person name="Liu J."/>
            <person name="Shao H."/>
            <person name="Ye R."/>
            <person name="Li L."/>
            <person name="Wei W."/>
            <person name="Wang X."/>
            <person name="Wang C."/>
            <person name="Huo Q."/>
            <person name="Li W."/>
            <person name="Guo W."/>
            <person name="Chen H."/>
            <person name="Chen S."/>
            <person name="Zhou L."/>
            <person name="Zhou L."/>
            <person name="Ni X."/>
            <person name="Tian J."/>
            <person name="Zhou Y."/>
            <person name="Sheng Y."/>
            <person name="Liu T."/>
            <person name="Pan Y."/>
            <person name="Xia L."/>
            <person name="Li J."/>
            <person name="Zhao F."/>
            <person name="Cao W."/>
        </authorList>
    </citation>
    <scope>NUCLEOTIDE SEQUENCE</scope>
    <source>
        <strain evidence="1">Rsan-2018</strain>
        <tissue evidence="1">Larvae</tissue>
    </source>
</reference>
<sequence length="167" mass="16533">MVAVGSRDPSEMPSSFGAGEGNVGLGSKLGIAAAAATAAAAACSGDGIGISSREIDCLNGSNRGWSGLTVGFRSASVLGLSETVLIVLMGFWSSADVIDVVVLDPSLSDQPRLLVAVAVATGRAGSAQTAGDAVLMLGAAAASPPAGKNIIYYPSWTVPKATELVQP</sequence>
<dbReference type="EMBL" id="JABSTV010001248">
    <property type="protein sequence ID" value="KAH7967931.1"/>
    <property type="molecule type" value="Genomic_DNA"/>
</dbReference>
<proteinExistence type="predicted"/>
<reference evidence="1" key="1">
    <citation type="journal article" date="2020" name="Cell">
        <title>Large-Scale Comparative Analyses of Tick Genomes Elucidate Their Genetic Diversity and Vector Capacities.</title>
        <authorList>
            <consortium name="Tick Genome and Microbiome Consortium (TIGMIC)"/>
            <person name="Jia N."/>
            <person name="Wang J."/>
            <person name="Shi W."/>
            <person name="Du L."/>
            <person name="Sun Y."/>
            <person name="Zhan W."/>
            <person name="Jiang J.F."/>
            <person name="Wang Q."/>
            <person name="Zhang B."/>
            <person name="Ji P."/>
            <person name="Bell-Sakyi L."/>
            <person name="Cui X.M."/>
            <person name="Yuan T.T."/>
            <person name="Jiang B.G."/>
            <person name="Yang W.F."/>
            <person name="Lam T.T."/>
            <person name="Chang Q.C."/>
            <person name="Ding S.J."/>
            <person name="Wang X.J."/>
            <person name="Zhu J.G."/>
            <person name="Ruan X.D."/>
            <person name="Zhao L."/>
            <person name="Wei J.T."/>
            <person name="Ye R.Z."/>
            <person name="Que T.C."/>
            <person name="Du C.H."/>
            <person name="Zhou Y.H."/>
            <person name="Cheng J.X."/>
            <person name="Dai P.F."/>
            <person name="Guo W.B."/>
            <person name="Han X.H."/>
            <person name="Huang E.J."/>
            <person name="Li L.F."/>
            <person name="Wei W."/>
            <person name="Gao Y.C."/>
            <person name="Liu J.Z."/>
            <person name="Shao H.Z."/>
            <person name="Wang X."/>
            <person name="Wang C.C."/>
            <person name="Yang T.C."/>
            <person name="Huo Q.B."/>
            <person name="Li W."/>
            <person name="Chen H.Y."/>
            <person name="Chen S.E."/>
            <person name="Zhou L.G."/>
            <person name="Ni X.B."/>
            <person name="Tian J.H."/>
            <person name="Sheng Y."/>
            <person name="Liu T."/>
            <person name="Pan Y.S."/>
            <person name="Xia L.Y."/>
            <person name="Li J."/>
            <person name="Zhao F."/>
            <person name="Cao W.C."/>
        </authorList>
    </citation>
    <scope>NUCLEOTIDE SEQUENCE</scope>
    <source>
        <strain evidence="1">Rsan-2018</strain>
    </source>
</reference>
<evidence type="ECO:0000313" key="2">
    <source>
        <dbReference type="Proteomes" id="UP000821837"/>
    </source>
</evidence>
<evidence type="ECO:0000313" key="1">
    <source>
        <dbReference type="EMBL" id="KAH7967931.1"/>
    </source>
</evidence>
<gene>
    <name evidence="1" type="ORF">HPB52_004170</name>
</gene>
<comment type="caution">
    <text evidence="1">The sequence shown here is derived from an EMBL/GenBank/DDBJ whole genome shotgun (WGS) entry which is preliminary data.</text>
</comment>
<protein>
    <submittedName>
        <fullName evidence="1">Uncharacterized protein</fullName>
    </submittedName>
</protein>
<accession>A0A9D4Q5C9</accession>
<dbReference type="Proteomes" id="UP000821837">
    <property type="component" value="Unassembled WGS sequence"/>
</dbReference>
<keyword evidence="2" id="KW-1185">Reference proteome</keyword>
<name>A0A9D4Q5C9_RHISA</name>